<dbReference type="RefSeq" id="WP_166237538.1">
    <property type="nucleotide sequence ID" value="NZ_JAAJBV010000012.1"/>
</dbReference>
<gene>
    <name evidence="2" type="ORF">G4L40_12525</name>
</gene>
<keyword evidence="1" id="KW-0732">Signal</keyword>
<accession>A0ABX0IE97</accession>
<dbReference type="Proteomes" id="UP000761423">
    <property type="component" value="Unassembled WGS sequence"/>
</dbReference>
<keyword evidence="3" id="KW-1185">Reference proteome</keyword>
<evidence type="ECO:0000256" key="1">
    <source>
        <dbReference type="SAM" id="SignalP"/>
    </source>
</evidence>
<feature type="signal peptide" evidence="1">
    <location>
        <begin position="1"/>
        <end position="18"/>
    </location>
</feature>
<evidence type="ECO:0000313" key="3">
    <source>
        <dbReference type="Proteomes" id="UP000761423"/>
    </source>
</evidence>
<reference evidence="2 3" key="1">
    <citation type="submission" date="2020-02" db="EMBL/GenBank/DDBJ databases">
        <authorList>
            <person name="Chen W.-M."/>
        </authorList>
    </citation>
    <scope>NUCLEOTIDE SEQUENCE [LARGE SCALE GENOMIC DNA]</scope>
    <source>
        <strain evidence="2 3">TWA-26</strain>
    </source>
</reference>
<protein>
    <submittedName>
        <fullName evidence="2">Uncharacterized protein</fullName>
    </submittedName>
</protein>
<feature type="chain" id="PRO_5045066911" evidence="1">
    <location>
        <begin position="19"/>
        <end position="246"/>
    </location>
</feature>
<organism evidence="2 3">
    <name type="scientific">Flavobacterium celericrescens</name>
    <dbReference type="NCBI Taxonomy" id="2709780"/>
    <lineage>
        <taxon>Bacteria</taxon>
        <taxon>Pseudomonadati</taxon>
        <taxon>Bacteroidota</taxon>
        <taxon>Flavobacteriia</taxon>
        <taxon>Flavobacteriales</taxon>
        <taxon>Flavobacteriaceae</taxon>
        <taxon>Flavobacterium</taxon>
    </lineage>
</organism>
<name>A0ABX0IE97_9FLAO</name>
<comment type="caution">
    <text evidence="2">The sequence shown here is derived from an EMBL/GenBank/DDBJ whole genome shotgun (WGS) entry which is preliminary data.</text>
</comment>
<evidence type="ECO:0000313" key="2">
    <source>
        <dbReference type="EMBL" id="NHM05528.1"/>
    </source>
</evidence>
<proteinExistence type="predicted"/>
<dbReference type="EMBL" id="JAAJBV010000012">
    <property type="protein sequence ID" value="NHM05528.1"/>
    <property type="molecule type" value="Genomic_DNA"/>
</dbReference>
<sequence length="246" mass="28037">MKKIILLLLLITYSFSFAQENYKYIIVPKKFEFFKNENEYNTNFMAKSFFEKEGFKVLYDTDNFPQELANNRCLALSARAVKNSNILVTKITIELIDCYNKVVYISDQGTSREKEFQKAYTEAFRIALSSMSGKLNFKPSGISNEIVIATPIEMKSTPEVAPAVVEEATAVATNSNQLFAIPTSTGYKLVNDKPETIFILKKTTVESVFIAQKDSKSGILVKKNSNWFFEYYLNDSLVSEKVEVKF</sequence>